<dbReference type="InterPro" id="IPR036622">
    <property type="entry name" value="LigA_sf"/>
</dbReference>
<feature type="domain" description="Extradiol ring-cleavage dioxygenase LigAB LigA subunit" evidence="1">
    <location>
        <begin position="27"/>
        <end position="111"/>
    </location>
</feature>
<sequence length="121" mass="14050">MTNYKMKDIEGTVHFDGEMATKGFYFNKMCYSFNHEENRQAFRDDPEAYMTKYKLSEEQKQAVRDQDINRMLELGGSIYYLAKFAGIFGWNMQVIGGMMSGRTTEEFQAYLDSQGRGKNNG</sequence>
<evidence type="ECO:0000313" key="3">
    <source>
        <dbReference type="Proteomes" id="UP000236745"/>
    </source>
</evidence>
<evidence type="ECO:0000313" key="2">
    <source>
        <dbReference type="EMBL" id="SEG19579.1"/>
    </source>
</evidence>
<reference evidence="2 3" key="1">
    <citation type="submission" date="2016-10" db="EMBL/GenBank/DDBJ databases">
        <authorList>
            <person name="de Groot N.N."/>
        </authorList>
    </citation>
    <scope>NUCLEOTIDE SEQUENCE [LARGE SCALE GENOMIC DNA]</scope>
    <source>
        <strain evidence="2 3">DSM 22012</strain>
    </source>
</reference>
<keyword evidence="2" id="KW-0223">Dioxygenase</keyword>
<proteinExistence type="predicted"/>
<keyword evidence="3" id="KW-1185">Reference proteome</keyword>
<dbReference type="OrthoDB" id="8685817at2"/>
<accession>A0A1H5Y684</accession>
<protein>
    <submittedName>
        <fullName evidence="2">Protocatechuate 4,5-dioxygenase alpha subunit</fullName>
    </submittedName>
</protein>
<dbReference type="EMBL" id="FNVQ01000001">
    <property type="protein sequence ID" value="SEG19579.1"/>
    <property type="molecule type" value="Genomic_DNA"/>
</dbReference>
<dbReference type="Pfam" id="PF07746">
    <property type="entry name" value="LigA"/>
    <property type="match status" value="1"/>
</dbReference>
<evidence type="ECO:0000259" key="1">
    <source>
        <dbReference type="Pfam" id="PF07746"/>
    </source>
</evidence>
<dbReference type="AlphaFoldDB" id="A0A1H5Y684"/>
<name>A0A1H5Y684_9GAMM</name>
<dbReference type="SUPFAM" id="SSF48076">
    <property type="entry name" value="LigA subunit of an aromatic-ring-opening dioxygenase LigAB"/>
    <property type="match status" value="1"/>
</dbReference>
<dbReference type="GO" id="GO:0051213">
    <property type="term" value="F:dioxygenase activity"/>
    <property type="evidence" value="ECO:0007669"/>
    <property type="project" value="UniProtKB-KW"/>
</dbReference>
<keyword evidence="2" id="KW-0560">Oxidoreductase</keyword>
<dbReference type="RefSeq" id="WP_104002521.1">
    <property type="nucleotide sequence ID" value="NZ_FNVQ01000001.1"/>
</dbReference>
<dbReference type="Proteomes" id="UP000236745">
    <property type="component" value="Unassembled WGS sequence"/>
</dbReference>
<gene>
    <name evidence="2" type="ORF">SAMN05444390_1011637</name>
</gene>
<dbReference type="Gene3D" id="1.10.700.10">
    <property type="entry name" value="Dioxygenase LigAB, LigA subunit"/>
    <property type="match status" value="1"/>
</dbReference>
<dbReference type="InterPro" id="IPR011986">
    <property type="entry name" value="Xdiol_dOase_LigA"/>
</dbReference>
<organism evidence="2 3">
    <name type="scientific">Marinobacterium lutimaris</name>
    <dbReference type="NCBI Taxonomy" id="568106"/>
    <lineage>
        <taxon>Bacteria</taxon>
        <taxon>Pseudomonadati</taxon>
        <taxon>Pseudomonadota</taxon>
        <taxon>Gammaproteobacteria</taxon>
        <taxon>Oceanospirillales</taxon>
        <taxon>Oceanospirillaceae</taxon>
        <taxon>Marinobacterium</taxon>
    </lineage>
</organism>